<reference evidence="3" key="1">
    <citation type="submission" date="2017-09" db="EMBL/GenBank/DDBJ databases">
        <title>Depth-based differentiation of microbial function through sediment-hosted aquifers and enrichment of novel symbionts in the deep terrestrial subsurface.</title>
        <authorList>
            <person name="Probst A.J."/>
            <person name="Ladd B."/>
            <person name="Jarett J.K."/>
            <person name="Geller-Mcgrath D.E."/>
            <person name="Sieber C.M.K."/>
            <person name="Emerson J.B."/>
            <person name="Anantharaman K."/>
            <person name="Thomas B.C."/>
            <person name="Malmstrom R."/>
            <person name="Stieglmeier M."/>
            <person name="Klingl A."/>
            <person name="Woyke T."/>
            <person name="Ryan C.M."/>
            <person name="Banfield J.F."/>
        </authorList>
    </citation>
    <scope>NUCLEOTIDE SEQUENCE [LARGE SCALE GENOMIC DNA]</scope>
</reference>
<keyword evidence="1" id="KW-1133">Transmembrane helix</keyword>
<feature type="transmembrane region" description="Helical" evidence="1">
    <location>
        <begin position="6"/>
        <end position="22"/>
    </location>
</feature>
<dbReference type="AlphaFoldDB" id="A0A2M6WP64"/>
<keyword evidence="1" id="KW-0812">Transmembrane</keyword>
<comment type="caution">
    <text evidence="2">The sequence shown here is derived from an EMBL/GenBank/DDBJ whole genome shotgun (WGS) entry which is preliminary data.</text>
</comment>
<organism evidence="2 3">
    <name type="scientific">Candidatus Falkowbacteria bacterium CG10_big_fil_rev_8_21_14_0_10_39_9</name>
    <dbReference type="NCBI Taxonomy" id="1974566"/>
    <lineage>
        <taxon>Bacteria</taxon>
        <taxon>Candidatus Falkowiibacteriota</taxon>
    </lineage>
</organism>
<evidence type="ECO:0000313" key="3">
    <source>
        <dbReference type="Proteomes" id="UP000228900"/>
    </source>
</evidence>
<gene>
    <name evidence="2" type="ORF">COT98_02970</name>
</gene>
<proteinExistence type="predicted"/>
<sequence>MKIKIIYIAAIVIATTITLINLKEKPELKIKGKEENGATIYRANKFTSPLYGFMTIDRIQNDTIYFDINLEMAKKELKTDSIFLITSSNGKPQKIAENNFKVRYGENFNFITGYGFENMMFMNSNFPRGAVITVNFKDGQPVL</sequence>
<keyword evidence="1" id="KW-0472">Membrane</keyword>
<name>A0A2M6WP64_9BACT</name>
<dbReference type="Proteomes" id="UP000228900">
    <property type="component" value="Unassembled WGS sequence"/>
</dbReference>
<evidence type="ECO:0000313" key="2">
    <source>
        <dbReference type="EMBL" id="PIT94563.1"/>
    </source>
</evidence>
<accession>A0A2M6WP64</accession>
<evidence type="ECO:0000256" key="1">
    <source>
        <dbReference type="SAM" id="Phobius"/>
    </source>
</evidence>
<protein>
    <submittedName>
        <fullName evidence="2">Uncharacterized protein</fullName>
    </submittedName>
</protein>
<dbReference type="EMBL" id="PFAQ01000043">
    <property type="protein sequence ID" value="PIT94563.1"/>
    <property type="molecule type" value="Genomic_DNA"/>
</dbReference>